<comment type="caution">
    <text evidence="1">The sequence shown here is derived from an EMBL/GenBank/DDBJ whole genome shotgun (WGS) entry which is preliminary data.</text>
</comment>
<evidence type="ECO:0000313" key="2">
    <source>
        <dbReference type="Proteomes" id="UP000477285"/>
    </source>
</evidence>
<gene>
    <name evidence="1" type="ORF">GT728_18080</name>
</gene>
<proteinExistence type="predicted"/>
<organism evidence="1 2">
    <name type="scientific">Blautia wexlerae</name>
    <dbReference type="NCBI Taxonomy" id="418240"/>
    <lineage>
        <taxon>Bacteria</taxon>
        <taxon>Bacillati</taxon>
        <taxon>Bacillota</taxon>
        <taxon>Clostridia</taxon>
        <taxon>Lachnospirales</taxon>
        <taxon>Lachnospiraceae</taxon>
        <taxon>Blautia</taxon>
    </lineage>
</organism>
<sequence length="182" mass="20447">MDLFEDFLDEYGIKIPQKEGEESYDPDTPVNLCGKAYDDLAEQLEGFFRSWGVIKDERPQVEYLFILSLNGIKCEGTISVKAKDSDEAYRKAQDLAETELSSSFPSLDIPYDVEPIEEEGYPLYSIITEFLPFSTEQKVVSTSDKADADALFEKACRDNSAVKLTVQTSSKASPAILKKWSI</sequence>
<accession>A0A6L8T7W0</accession>
<dbReference type="Proteomes" id="UP000477285">
    <property type="component" value="Unassembled WGS sequence"/>
</dbReference>
<reference evidence="1 2" key="1">
    <citation type="journal article" date="2019" name="Nat. Med.">
        <title>A library of human gut bacterial isolates paired with longitudinal multiomics data enables mechanistic microbiome research.</title>
        <authorList>
            <person name="Poyet M."/>
            <person name="Groussin M."/>
            <person name="Gibbons S.M."/>
            <person name="Avila-Pacheco J."/>
            <person name="Jiang X."/>
            <person name="Kearney S.M."/>
            <person name="Perrotta A.R."/>
            <person name="Berdy B."/>
            <person name="Zhao S."/>
            <person name="Lieberman T.D."/>
            <person name="Swanson P.K."/>
            <person name="Smith M."/>
            <person name="Roesemann S."/>
            <person name="Alexander J.E."/>
            <person name="Rich S.A."/>
            <person name="Livny J."/>
            <person name="Vlamakis H."/>
            <person name="Clish C."/>
            <person name="Bullock K."/>
            <person name="Deik A."/>
            <person name="Scott J."/>
            <person name="Pierce K.A."/>
            <person name="Xavier R.J."/>
            <person name="Alm E.J."/>
        </authorList>
    </citation>
    <scope>NUCLEOTIDE SEQUENCE [LARGE SCALE GENOMIC DNA]</scope>
    <source>
        <strain evidence="1 2">BIOML-A1</strain>
    </source>
</reference>
<name>A0A6L8T7W0_9FIRM</name>
<protein>
    <submittedName>
        <fullName evidence="1">Uncharacterized protein</fullName>
    </submittedName>
</protein>
<dbReference type="EMBL" id="WWVQ01000065">
    <property type="protein sequence ID" value="MZL35032.1"/>
    <property type="molecule type" value="Genomic_DNA"/>
</dbReference>
<evidence type="ECO:0000313" key="1">
    <source>
        <dbReference type="EMBL" id="MZL35032.1"/>
    </source>
</evidence>
<dbReference type="AlphaFoldDB" id="A0A6L8T7W0"/>